<dbReference type="PANTHER" id="PTHR47169">
    <property type="entry name" value="OS01G0541250 PROTEIN"/>
    <property type="match status" value="1"/>
</dbReference>
<dbReference type="EMBL" id="KI914218">
    <property type="protein sequence ID" value="ETV89899.1"/>
    <property type="molecule type" value="Genomic_DNA"/>
</dbReference>
<evidence type="ECO:0008006" key="2">
    <source>
        <dbReference type="Google" id="ProtNLM"/>
    </source>
</evidence>
<dbReference type="AlphaFoldDB" id="A0A024T7T9"/>
<proteinExistence type="predicted"/>
<dbReference type="SUPFAM" id="SSF46689">
    <property type="entry name" value="Homeodomain-like"/>
    <property type="match status" value="1"/>
</dbReference>
<dbReference type="RefSeq" id="XP_008881469.1">
    <property type="nucleotide sequence ID" value="XM_008883247.1"/>
</dbReference>
<organism evidence="1">
    <name type="scientific">Aphanomyces invadans</name>
    <dbReference type="NCBI Taxonomy" id="157072"/>
    <lineage>
        <taxon>Eukaryota</taxon>
        <taxon>Sar</taxon>
        <taxon>Stramenopiles</taxon>
        <taxon>Oomycota</taxon>
        <taxon>Saprolegniomycetes</taxon>
        <taxon>Saprolegniales</taxon>
        <taxon>Verrucalvaceae</taxon>
        <taxon>Aphanomyces</taxon>
    </lineage>
</organism>
<name>A0A024T7T9_9STRA</name>
<accession>A0A024T7T9</accession>
<dbReference type="PANTHER" id="PTHR47169:SF2">
    <property type="entry name" value="OS01G0541250 PROTEIN"/>
    <property type="match status" value="1"/>
</dbReference>
<protein>
    <recommendedName>
        <fullName evidence="2">Transposase Tc1-like domain-containing protein</fullName>
    </recommendedName>
</protein>
<dbReference type="InterPro" id="IPR009057">
    <property type="entry name" value="Homeodomain-like_sf"/>
</dbReference>
<dbReference type="VEuPathDB" id="FungiDB:H310_15260"/>
<sequence>MGKLAHGAINTTASEMNIHRSTVARVWKDFHRDALMPSRKVGRVGRTPIYTPGVVVAMVRELPQSLRTTMREISEAKGIPLSTLHRHLKAGTLRRRSTRMKPMLSDDNRAQCLACCDDAVFDDMWDIPTSLVMLLAAVARPRYDTERGTYFDGKIGMWPIVEYRPAQRNSRNRSAGTIVATLVNVDATAKFPISNKRIVLQHDNATPRGGVTNEDLVSSSTDGWTFVHKLVSRSLDDVIHATLTAFELSGGETLGNVFLTLQAVMRLVLENNGGNFFRLPDLRKDALRRAGALMSNVSCLVALLA</sequence>
<evidence type="ECO:0000313" key="1">
    <source>
        <dbReference type="EMBL" id="ETV89899.1"/>
    </source>
</evidence>
<gene>
    <name evidence="1" type="ORF">H310_15260</name>
</gene>
<dbReference type="OrthoDB" id="7951431at2759"/>
<dbReference type="GeneID" id="20092310"/>
<reference evidence="1" key="1">
    <citation type="submission" date="2013-12" db="EMBL/GenBank/DDBJ databases">
        <title>The Genome Sequence of Aphanomyces invadans NJM9701.</title>
        <authorList>
            <consortium name="The Broad Institute Genomics Platform"/>
            <person name="Russ C."/>
            <person name="Tyler B."/>
            <person name="van West P."/>
            <person name="Dieguez-Uribeondo J."/>
            <person name="Young S.K."/>
            <person name="Zeng Q."/>
            <person name="Gargeya S."/>
            <person name="Fitzgerald M."/>
            <person name="Abouelleil A."/>
            <person name="Alvarado L."/>
            <person name="Chapman S.B."/>
            <person name="Gainer-Dewar J."/>
            <person name="Goldberg J."/>
            <person name="Griggs A."/>
            <person name="Gujja S."/>
            <person name="Hansen M."/>
            <person name="Howarth C."/>
            <person name="Imamovic A."/>
            <person name="Ireland A."/>
            <person name="Larimer J."/>
            <person name="McCowan C."/>
            <person name="Murphy C."/>
            <person name="Pearson M."/>
            <person name="Poon T.W."/>
            <person name="Priest M."/>
            <person name="Roberts A."/>
            <person name="Saif S."/>
            <person name="Shea T."/>
            <person name="Sykes S."/>
            <person name="Wortman J."/>
            <person name="Nusbaum C."/>
            <person name="Birren B."/>
        </authorList>
    </citation>
    <scope>NUCLEOTIDE SEQUENCE [LARGE SCALE GENOMIC DNA]</scope>
    <source>
        <strain evidence="1">NJM9701</strain>
    </source>
</reference>